<dbReference type="EMBL" id="ABCC02000075">
    <property type="protein sequence ID" value="EDP12548.1"/>
    <property type="molecule type" value="Genomic_DNA"/>
</dbReference>
<dbReference type="PaxDb" id="411902-CLOBOL_07110"/>
<dbReference type="AlphaFoldDB" id="A8S555"/>
<organism evidence="1 2">
    <name type="scientific">Enterocloster bolteae (strain ATCC BAA-613 / DSM 15670 / CCUG 46953 / JCM 12243 / WAL 16351)</name>
    <name type="common">Clostridium bolteae</name>
    <dbReference type="NCBI Taxonomy" id="411902"/>
    <lineage>
        <taxon>Bacteria</taxon>
        <taxon>Bacillati</taxon>
        <taxon>Bacillota</taxon>
        <taxon>Clostridia</taxon>
        <taxon>Lachnospirales</taxon>
        <taxon>Lachnospiraceae</taxon>
        <taxon>Enterocloster</taxon>
    </lineage>
</organism>
<proteinExistence type="predicted"/>
<accession>A8S555</accession>
<gene>
    <name evidence="1" type="ORF">CLOBOL_07110</name>
</gene>
<name>A8S555_ENTBW</name>
<reference evidence="1 2" key="2">
    <citation type="submission" date="2007-09" db="EMBL/GenBank/DDBJ databases">
        <title>Draft genome sequence of Clostridium bolteae (ATCC BAA-613).</title>
        <authorList>
            <person name="Sudarsanam P."/>
            <person name="Ley R."/>
            <person name="Guruge J."/>
            <person name="Turnbaugh P.J."/>
            <person name="Mahowald M."/>
            <person name="Liep D."/>
            <person name="Gordon J."/>
        </authorList>
    </citation>
    <scope>NUCLEOTIDE SEQUENCE [LARGE SCALE GENOMIC DNA]</scope>
    <source>
        <strain evidence="2">ATCC BAA-613 / DSM 15670 / CCUG 46953 / JCM 12243 / WAL 16351</strain>
    </source>
</reference>
<comment type="caution">
    <text evidence="1">The sequence shown here is derived from an EMBL/GenBank/DDBJ whole genome shotgun (WGS) entry which is preliminary data.</text>
</comment>
<reference evidence="1 2" key="1">
    <citation type="submission" date="2007-08" db="EMBL/GenBank/DDBJ databases">
        <authorList>
            <person name="Fulton L."/>
            <person name="Clifton S."/>
            <person name="Fulton B."/>
            <person name="Xu J."/>
            <person name="Minx P."/>
            <person name="Pepin K.H."/>
            <person name="Johnson M."/>
            <person name="Thiruvilangam P."/>
            <person name="Bhonagiri V."/>
            <person name="Nash W.E."/>
            <person name="Mardis E.R."/>
            <person name="Wilson R.K."/>
        </authorList>
    </citation>
    <scope>NUCLEOTIDE SEQUENCE [LARGE SCALE GENOMIC DNA]</scope>
    <source>
        <strain evidence="2">ATCC BAA-613 / DSM 15670 / CCUG 46953 / JCM 12243 / WAL 16351</strain>
    </source>
</reference>
<dbReference type="HOGENOM" id="CLU_3231716_0_0_9"/>
<evidence type="ECO:0000313" key="1">
    <source>
        <dbReference type="EMBL" id="EDP12548.1"/>
    </source>
</evidence>
<dbReference type="Proteomes" id="UP000005396">
    <property type="component" value="Unassembled WGS sequence"/>
</dbReference>
<evidence type="ECO:0000313" key="2">
    <source>
        <dbReference type="Proteomes" id="UP000005396"/>
    </source>
</evidence>
<sequence>MQQRTLDRLFGTKDSVPVIKSGYKGQEGLSFLLSLILSGQRQF</sequence>
<protein>
    <submittedName>
        <fullName evidence="1">Uncharacterized protein</fullName>
    </submittedName>
</protein>